<dbReference type="PANTHER" id="PTHR32479:SF19">
    <property type="entry name" value="ANAEROBIC GLYCEROL-3-PHOSPHATE DEHYDROGENASE SUBUNIT C"/>
    <property type="match status" value="1"/>
</dbReference>
<dbReference type="OrthoDB" id="9794954at2"/>
<dbReference type="GO" id="GO:0051539">
    <property type="term" value="F:4 iron, 4 sulfur cluster binding"/>
    <property type="evidence" value="ECO:0007669"/>
    <property type="project" value="UniProtKB-KW"/>
</dbReference>
<name>A0A1W1VXR5_9FIRM</name>
<gene>
    <name evidence="7" type="ORF">SAMN00808754_2178</name>
</gene>
<dbReference type="PROSITE" id="PS00198">
    <property type="entry name" value="4FE4S_FER_1"/>
    <property type="match status" value="2"/>
</dbReference>
<accession>A0A1W1VXR5</accession>
<dbReference type="Gene3D" id="1.10.1060.10">
    <property type="entry name" value="Alpha-helical ferredoxin"/>
    <property type="match status" value="1"/>
</dbReference>
<protein>
    <submittedName>
        <fullName evidence="7">Glycerol 3-phosphate dehydrogenase (Quinone) subunit C</fullName>
    </submittedName>
</protein>
<evidence type="ECO:0000313" key="7">
    <source>
        <dbReference type="EMBL" id="SMB98179.1"/>
    </source>
</evidence>
<dbReference type="Pfam" id="PF13183">
    <property type="entry name" value="Fer4_8"/>
    <property type="match status" value="1"/>
</dbReference>
<feature type="domain" description="4Fe-4S ferredoxin-type" evidence="6">
    <location>
        <begin position="1"/>
        <end position="32"/>
    </location>
</feature>
<dbReference type="GO" id="GO:0016491">
    <property type="term" value="F:oxidoreductase activity"/>
    <property type="evidence" value="ECO:0007669"/>
    <property type="project" value="UniProtKB-ARBA"/>
</dbReference>
<evidence type="ECO:0000313" key="8">
    <source>
        <dbReference type="Proteomes" id="UP000192569"/>
    </source>
</evidence>
<proteinExistence type="predicted"/>
<keyword evidence="3" id="KW-0677">Repeat</keyword>
<dbReference type="GO" id="GO:0009061">
    <property type="term" value="P:anaerobic respiration"/>
    <property type="evidence" value="ECO:0007669"/>
    <property type="project" value="InterPro"/>
</dbReference>
<organism evidence="7 8">
    <name type="scientific">Thermanaeromonas toyohensis ToBE</name>
    <dbReference type="NCBI Taxonomy" id="698762"/>
    <lineage>
        <taxon>Bacteria</taxon>
        <taxon>Bacillati</taxon>
        <taxon>Bacillota</taxon>
        <taxon>Clostridia</taxon>
        <taxon>Neomoorellales</taxon>
        <taxon>Neomoorellaceae</taxon>
        <taxon>Thermanaeromonas</taxon>
    </lineage>
</organism>
<keyword evidence="8" id="KW-1185">Reference proteome</keyword>
<dbReference type="NCBIfam" id="TIGR03379">
    <property type="entry name" value="glycerol3P_GlpC"/>
    <property type="match status" value="1"/>
</dbReference>
<reference evidence="7 8" key="1">
    <citation type="submission" date="2017-04" db="EMBL/GenBank/DDBJ databases">
        <authorList>
            <person name="Afonso C.L."/>
            <person name="Miller P.J."/>
            <person name="Scott M.A."/>
            <person name="Spackman E."/>
            <person name="Goraichik I."/>
            <person name="Dimitrov K.M."/>
            <person name="Suarez D.L."/>
            <person name="Swayne D.E."/>
        </authorList>
    </citation>
    <scope>NUCLEOTIDE SEQUENCE [LARGE SCALE GENOMIC DNA]</scope>
    <source>
        <strain evidence="7 8">ToBE</strain>
    </source>
</reference>
<dbReference type="GO" id="GO:0016020">
    <property type="term" value="C:membrane"/>
    <property type="evidence" value="ECO:0007669"/>
    <property type="project" value="InterPro"/>
</dbReference>
<keyword evidence="4" id="KW-0408">Iron</keyword>
<sequence length="395" mass="43833">MSYLVNLIDRCLKCSACLEVCPVVQHTKIFPGPKYAGPEVARLLRPGMVEDTVDWCLNCKRCELKCPNGVEITQLIIKVKEASVKAKNHYWRDLILGYPHLSGFWGTAFAGLANTLLTSRLGKKLLDKVLAISPERPFPHYSRQSFLHWSRSLKSLNKEKVAYFVGCYANYYEPSIGKALVNLMELLGISVIVPQQVCCGIPLLTNGFRAQAHRLFRKNIENLLPLVQAGFKVICTCPTCGLAFKKVYLDELGTQEAELVAKATYDYAEYLEAYSSRLHHFLHPLPQRLAYHTPCHTMAQGIGTPSYSLVSLIPGLKVKLIDSGCCGLSGTFGFKKEKHYLSMAIGNSLFNAIGQLAPEGVVTDCGSCAMQISFGTGQRVQHPLMIIWGSVQKKN</sequence>
<dbReference type="InterPro" id="IPR017896">
    <property type="entry name" value="4Fe4S_Fe-S-bd"/>
</dbReference>
<dbReference type="NCBIfam" id="NF008369">
    <property type="entry name" value="PRK11168.1"/>
    <property type="match status" value="1"/>
</dbReference>
<dbReference type="STRING" id="698762.SAMN00808754_2178"/>
<keyword evidence="1" id="KW-0004">4Fe-4S</keyword>
<dbReference type="GO" id="GO:0009331">
    <property type="term" value="C:glycerol-3-phosphate dehydrogenase (FAD) complex"/>
    <property type="evidence" value="ECO:0007669"/>
    <property type="project" value="InterPro"/>
</dbReference>
<evidence type="ECO:0000256" key="5">
    <source>
        <dbReference type="ARBA" id="ARBA00023014"/>
    </source>
</evidence>
<evidence type="ECO:0000256" key="2">
    <source>
        <dbReference type="ARBA" id="ARBA00022723"/>
    </source>
</evidence>
<dbReference type="EMBL" id="LT838272">
    <property type="protein sequence ID" value="SMB98179.1"/>
    <property type="molecule type" value="Genomic_DNA"/>
</dbReference>
<dbReference type="PROSITE" id="PS51379">
    <property type="entry name" value="4FE4S_FER_2"/>
    <property type="match status" value="2"/>
</dbReference>
<dbReference type="Proteomes" id="UP000192569">
    <property type="component" value="Chromosome I"/>
</dbReference>
<evidence type="ECO:0000259" key="6">
    <source>
        <dbReference type="PROSITE" id="PS51379"/>
    </source>
</evidence>
<dbReference type="InterPro" id="IPR004017">
    <property type="entry name" value="Cys_rich_dom"/>
</dbReference>
<dbReference type="SUPFAM" id="SSF46548">
    <property type="entry name" value="alpha-helical ferredoxin"/>
    <property type="match status" value="1"/>
</dbReference>
<dbReference type="InterPro" id="IPR017900">
    <property type="entry name" value="4Fe4S_Fe_S_CS"/>
</dbReference>
<feature type="domain" description="4Fe-4S ferredoxin-type" evidence="6">
    <location>
        <begin position="46"/>
        <end position="75"/>
    </location>
</feature>
<dbReference type="PANTHER" id="PTHR32479">
    <property type="entry name" value="GLYCOLATE OXIDASE IRON-SULFUR SUBUNIT"/>
    <property type="match status" value="1"/>
</dbReference>
<evidence type="ECO:0000256" key="1">
    <source>
        <dbReference type="ARBA" id="ARBA00022485"/>
    </source>
</evidence>
<dbReference type="AlphaFoldDB" id="A0A1W1VXR5"/>
<dbReference type="Pfam" id="PF02754">
    <property type="entry name" value="CCG"/>
    <property type="match status" value="2"/>
</dbReference>
<dbReference type="RefSeq" id="WP_084665740.1">
    <property type="nucleotide sequence ID" value="NZ_LT838272.1"/>
</dbReference>
<dbReference type="InterPro" id="IPR009051">
    <property type="entry name" value="Helical_ferredxn"/>
</dbReference>
<keyword evidence="5" id="KW-0411">Iron-sulfur</keyword>
<evidence type="ECO:0000256" key="4">
    <source>
        <dbReference type="ARBA" id="ARBA00023004"/>
    </source>
</evidence>
<evidence type="ECO:0000256" key="3">
    <source>
        <dbReference type="ARBA" id="ARBA00022737"/>
    </source>
</evidence>
<keyword evidence="2" id="KW-0479">Metal-binding</keyword>
<dbReference type="GO" id="GO:0046872">
    <property type="term" value="F:metal ion binding"/>
    <property type="evidence" value="ECO:0007669"/>
    <property type="project" value="UniProtKB-KW"/>
</dbReference>
<dbReference type="InterPro" id="IPR017753">
    <property type="entry name" value="G3P_DH_GlpC_su"/>
</dbReference>